<dbReference type="AlphaFoldDB" id="A0A066WSK2"/>
<dbReference type="PROSITE" id="PS50943">
    <property type="entry name" value="HTH_CROC1"/>
    <property type="match status" value="1"/>
</dbReference>
<sequence>MNERKINQFICNQLVKAREEKGLTQKRVEESGVIKQSNLSKIENGAKNVSAAKLFILANFYQKPIEFFFKK</sequence>
<feature type="domain" description="HTH cro/C1-type" evidence="1">
    <location>
        <begin position="14"/>
        <end position="68"/>
    </location>
</feature>
<gene>
    <name evidence="2" type="ORF">FEM21_29680</name>
</gene>
<evidence type="ECO:0000313" key="3">
    <source>
        <dbReference type="Proteomes" id="UP000027064"/>
    </source>
</evidence>
<dbReference type="Proteomes" id="UP000027064">
    <property type="component" value="Unassembled WGS sequence"/>
</dbReference>
<dbReference type="SMART" id="SM00530">
    <property type="entry name" value="HTH_XRE"/>
    <property type="match status" value="1"/>
</dbReference>
<dbReference type="InterPro" id="IPR010982">
    <property type="entry name" value="Lambda_DNA-bd_dom_sf"/>
</dbReference>
<evidence type="ECO:0000313" key="2">
    <source>
        <dbReference type="EMBL" id="KDN53949.1"/>
    </source>
</evidence>
<dbReference type="OrthoDB" id="1366184at2"/>
<dbReference type="InterPro" id="IPR001387">
    <property type="entry name" value="Cro/C1-type_HTH"/>
</dbReference>
<dbReference type="Gene3D" id="1.10.260.40">
    <property type="entry name" value="lambda repressor-like DNA-binding domains"/>
    <property type="match status" value="1"/>
</dbReference>
<dbReference type="GO" id="GO:0003677">
    <property type="term" value="F:DNA binding"/>
    <property type="evidence" value="ECO:0007669"/>
    <property type="project" value="InterPro"/>
</dbReference>
<organism evidence="2 3">
    <name type="scientific">Flavobacterium seoulense</name>
    <dbReference type="NCBI Taxonomy" id="1492738"/>
    <lineage>
        <taxon>Bacteria</taxon>
        <taxon>Pseudomonadati</taxon>
        <taxon>Bacteroidota</taxon>
        <taxon>Flavobacteriia</taxon>
        <taxon>Flavobacteriales</taxon>
        <taxon>Flavobacteriaceae</taxon>
        <taxon>Flavobacterium</taxon>
    </lineage>
</organism>
<dbReference type="Pfam" id="PF01381">
    <property type="entry name" value="HTH_3"/>
    <property type="match status" value="1"/>
</dbReference>
<dbReference type="CDD" id="cd00093">
    <property type="entry name" value="HTH_XRE"/>
    <property type="match status" value="1"/>
</dbReference>
<evidence type="ECO:0000259" key="1">
    <source>
        <dbReference type="PROSITE" id="PS50943"/>
    </source>
</evidence>
<dbReference type="RefSeq" id="WP_035661969.1">
    <property type="nucleotide sequence ID" value="NZ_JNCA01000031.1"/>
</dbReference>
<reference evidence="2 3" key="1">
    <citation type="submission" date="2014-05" db="EMBL/GenBank/DDBJ databases">
        <title>Genome Sequence of Flavobacterium sp. EM1321.</title>
        <authorList>
            <person name="Shin S.-K."/>
            <person name="Yi H."/>
        </authorList>
    </citation>
    <scope>NUCLEOTIDE SEQUENCE [LARGE SCALE GENOMIC DNA]</scope>
    <source>
        <strain evidence="2 3">EM1321</strain>
    </source>
</reference>
<accession>A0A066WSK2</accession>
<dbReference type="SUPFAM" id="SSF47413">
    <property type="entry name" value="lambda repressor-like DNA-binding domains"/>
    <property type="match status" value="1"/>
</dbReference>
<keyword evidence="3" id="KW-1185">Reference proteome</keyword>
<dbReference type="STRING" id="1492738.FEM21_29680"/>
<comment type="caution">
    <text evidence="2">The sequence shown here is derived from an EMBL/GenBank/DDBJ whole genome shotgun (WGS) entry which is preliminary data.</text>
</comment>
<dbReference type="PATRIC" id="fig|1492738.3.peg.2953"/>
<dbReference type="EMBL" id="JNCA01000031">
    <property type="protein sequence ID" value="KDN53949.1"/>
    <property type="molecule type" value="Genomic_DNA"/>
</dbReference>
<name>A0A066WSK2_9FLAO</name>
<proteinExistence type="predicted"/>
<protein>
    <recommendedName>
        <fullName evidence="1">HTH cro/C1-type domain-containing protein</fullName>
    </recommendedName>
</protein>